<dbReference type="Proteomes" id="UP000762676">
    <property type="component" value="Unassembled WGS sequence"/>
</dbReference>
<proteinExistence type="predicted"/>
<sequence length="141" mass="16334">MQPCVYAYLACLGSLSLQPLCSKSPPPDGREGRIRRRARDLQWLMYELNVLTPRPGRNKLKYLIFSNLLEEVHASTEVGNLRDQAIFGLRETQEVERERGRRYSCCLPPIFALTQLILQNHQIYIKKIKLAETAKDLYLNT</sequence>
<evidence type="ECO:0000313" key="1">
    <source>
        <dbReference type="EMBL" id="GFS25688.1"/>
    </source>
</evidence>
<evidence type="ECO:0000313" key="2">
    <source>
        <dbReference type="Proteomes" id="UP000762676"/>
    </source>
</evidence>
<dbReference type="AlphaFoldDB" id="A0AAV4JVD1"/>
<accession>A0AAV4JVD1</accession>
<name>A0AAV4JVD1_9GAST</name>
<protein>
    <recommendedName>
        <fullName evidence="3">SERTA domain-containing protein</fullName>
    </recommendedName>
</protein>
<keyword evidence="2" id="KW-1185">Reference proteome</keyword>
<reference evidence="1 2" key="1">
    <citation type="journal article" date="2021" name="Elife">
        <title>Chloroplast acquisition without the gene transfer in kleptoplastic sea slugs, Plakobranchus ocellatus.</title>
        <authorList>
            <person name="Maeda T."/>
            <person name="Takahashi S."/>
            <person name="Yoshida T."/>
            <person name="Shimamura S."/>
            <person name="Takaki Y."/>
            <person name="Nagai Y."/>
            <person name="Toyoda A."/>
            <person name="Suzuki Y."/>
            <person name="Arimoto A."/>
            <person name="Ishii H."/>
            <person name="Satoh N."/>
            <person name="Nishiyama T."/>
            <person name="Hasebe M."/>
            <person name="Maruyama T."/>
            <person name="Minagawa J."/>
            <person name="Obokata J."/>
            <person name="Shigenobu S."/>
        </authorList>
    </citation>
    <scope>NUCLEOTIDE SEQUENCE [LARGE SCALE GENOMIC DNA]</scope>
</reference>
<gene>
    <name evidence="1" type="ORF">ElyMa_003447800</name>
</gene>
<comment type="caution">
    <text evidence="1">The sequence shown here is derived from an EMBL/GenBank/DDBJ whole genome shotgun (WGS) entry which is preliminary data.</text>
</comment>
<evidence type="ECO:0008006" key="3">
    <source>
        <dbReference type="Google" id="ProtNLM"/>
    </source>
</evidence>
<dbReference type="EMBL" id="BMAT01007070">
    <property type="protein sequence ID" value="GFS25688.1"/>
    <property type="molecule type" value="Genomic_DNA"/>
</dbReference>
<organism evidence="1 2">
    <name type="scientific">Elysia marginata</name>
    <dbReference type="NCBI Taxonomy" id="1093978"/>
    <lineage>
        <taxon>Eukaryota</taxon>
        <taxon>Metazoa</taxon>
        <taxon>Spiralia</taxon>
        <taxon>Lophotrochozoa</taxon>
        <taxon>Mollusca</taxon>
        <taxon>Gastropoda</taxon>
        <taxon>Heterobranchia</taxon>
        <taxon>Euthyneura</taxon>
        <taxon>Panpulmonata</taxon>
        <taxon>Sacoglossa</taxon>
        <taxon>Placobranchoidea</taxon>
        <taxon>Plakobranchidae</taxon>
        <taxon>Elysia</taxon>
    </lineage>
</organism>